<keyword evidence="8" id="KW-0238">DNA-binding</keyword>
<evidence type="ECO:0000256" key="7">
    <source>
        <dbReference type="ARBA" id="ARBA00022932"/>
    </source>
</evidence>
<accession>A0A810N7Q1</accession>
<dbReference type="AlphaFoldDB" id="A0A810N7Q1"/>
<evidence type="ECO:0000313" key="11">
    <source>
        <dbReference type="EMBL" id="BCJ69050.1"/>
    </source>
</evidence>
<evidence type="ECO:0000256" key="4">
    <source>
        <dbReference type="ARBA" id="ARBA00022679"/>
    </source>
</evidence>
<dbReference type="InterPro" id="IPR046938">
    <property type="entry name" value="DNA_clamp_sf"/>
</dbReference>
<dbReference type="SMART" id="SM00480">
    <property type="entry name" value="POL3Bc"/>
    <property type="match status" value="1"/>
</dbReference>
<evidence type="ECO:0000256" key="5">
    <source>
        <dbReference type="ARBA" id="ARBA00022695"/>
    </source>
</evidence>
<evidence type="ECO:0000256" key="9">
    <source>
        <dbReference type="SAM" id="MobiDB-lite"/>
    </source>
</evidence>
<sequence>MRGQGDRMTIGAFARATDVTTSALRFYDDCGLVRPDAVDPVTGYRYYSPDQIDEVVLIRQLRQAGLPLEDVRRLLTGPVEIAEELLTAHLRTLERAVEVARANATTALTLIRDRTSDLSVPGHTLAEAIGQVAPAAGTDPAIRILGGVLIEATAGELRLVATDRYRLAARSISTRGRRRAPAAAVVAATQLNRVRQWIGDQESVRLRFADPHLRLDAPGGERLLPTIDGTFPSYRVVLDDLPETLTRIVAPREALVTALGGDPRASLDLLVGDDLTVRPSVHDTTVTVPADITGPPVAVSFRFTTLHPALSASVGPDVMLQISRPDKPVVVRSADDGDFTTLVMPVRATTPPAPRGEPWTSRPRPRPTRP</sequence>
<dbReference type="GO" id="GO:0006271">
    <property type="term" value="P:DNA strand elongation involved in DNA replication"/>
    <property type="evidence" value="ECO:0007669"/>
    <property type="project" value="TreeGrafter"/>
</dbReference>
<comment type="subcellular location">
    <subcellularLocation>
        <location evidence="1">Cytoplasm</location>
    </subcellularLocation>
</comment>
<dbReference type="Proteomes" id="UP000680866">
    <property type="component" value="Chromosome"/>
</dbReference>
<dbReference type="CDD" id="cd00140">
    <property type="entry name" value="beta_clamp"/>
    <property type="match status" value="1"/>
</dbReference>
<keyword evidence="5" id="KW-0548">Nucleotidyltransferase</keyword>
<keyword evidence="7" id="KW-0239">DNA-directed DNA polymerase</keyword>
<evidence type="ECO:0000256" key="6">
    <source>
        <dbReference type="ARBA" id="ARBA00022705"/>
    </source>
</evidence>
<dbReference type="InterPro" id="IPR000551">
    <property type="entry name" value="MerR-type_HTH_dom"/>
</dbReference>
<keyword evidence="4" id="KW-0808">Transferase</keyword>
<name>A0A810N7Q1_9ACTN</name>
<dbReference type="GO" id="GO:0003677">
    <property type="term" value="F:DNA binding"/>
    <property type="evidence" value="ECO:0007669"/>
    <property type="project" value="UniProtKB-KW"/>
</dbReference>
<dbReference type="InterPro" id="IPR001001">
    <property type="entry name" value="DNA_polIII_beta"/>
</dbReference>
<dbReference type="SUPFAM" id="SSF46955">
    <property type="entry name" value="Putative DNA-binding domain"/>
    <property type="match status" value="1"/>
</dbReference>
<evidence type="ECO:0000256" key="3">
    <source>
        <dbReference type="ARBA" id="ARBA00022490"/>
    </source>
</evidence>
<dbReference type="KEGG" id="pry:Prubr_60710"/>
<comment type="similarity">
    <text evidence="2">Belongs to the beta sliding clamp family.</text>
</comment>
<dbReference type="GO" id="GO:0006355">
    <property type="term" value="P:regulation of DNA-templated transcription"/>
    <property type="evidence" value="ECO:0007669"/>
    <property type="project" value="InterPro"/>
</dbReference>
<dbReference type="PANTHER" id="PTHR30478:SF0">
    <property type="entry name" value="BETA SLIDING CLAMP"/>
    <property type="match status" value="1"/>
</dbReference>
<dbReference type="SMART" id="SM00422">
    <property type="entry name" value="HTH_MERR"/>
    <property type="match status" value="1"/>
</dbReference>
<gene>
    <name evidence="11" type="ORF">Prubr_60710</name>
</gene>
<dbReference type="Gene3D" id="3.10.150.10">
    <property type="entry name" value="DNA Polymerase III, subunit A, domain 2"/>
    <property type="match status" value="2"/>
</dbReference>
<dbReference type="EMBL" id="AP023359">
    <property type="protein sequence ID" value="BCJ69050.1"/>
    <property type="molecule type" value="Genomic_DNA"/>
</dbReference>
<dbReference type="PROSITE" id="PS50937">
    <property type="entry name" value="HTH_MERR_2"/>
    <property type="match status" value="1"/>
</dbReference>
<proteinExistence type="inferred from homology"/>
<evidence type="ECO:0000256" key="1">
    <source>
        <dbReference type="ARBA" id="ARBA00004496"/>
    </source>
</evidence>
<dbReference type="InterPro" id="IPR022637">
    <property type="entry name" value="DNA_polIII_beta_cen"/>
</dbReference>
<reference evidence="11" key="1">
    <citation type="submission" date="2020-08" db="EMBL/GenBank/DDBJ databases">
        <title>Whole genome shotgun sequence of Polymorphospora rubra NBRC 101157.</title>
        <authorList>
            <person name="Komaki H."/>
            <person name="Tamura T."/>
        </authorList>
    </citation>
    <scope>NUCLEOTIDE SEQUENCE</scope>
    <source>
        <strain evidence="11">NBRC 101157</strain>
    </source>
</reference>
<dbReference type="PANTHER" id="PTHR30478">
    <property type="entry name" value="DNA POLYMERASE III SUBUNIT BETA"/>
    <property type="match status" value="1"/>
</dbReference>
<keyword evidence="3" id="KW-0963">Cytoplasm</keyword>
<keyword evidence="12" id="KW-1185">Reference proteome</keyword>
<organism evidence="11 12">
    <name type="scientific">Polymorphospora rubra</name>
    <dbReference type="NCBI Taxonomy" id="338584"/>
    <lineage>
        <taxon>Bacteria</taxon>
        <taxon>Bacillati</taxon>
        <taxon>Actinomycetota</taxon>
        <taxon>Actinomycetes</taxon>
        <taxon>Micromonosporales</taxon>
        <taxon>Micromonosporaceae</taxon>
        <taxon>Polymorphospora</taxon>
    </lineage>
</organism>
<dbReference type="Pfam" id="PF13411">
    <property type="entry name" value="MerR_1"/>
    <property type="match status" value="1"/>
</dbReference>
<dbReference type="PROSITE" id="PS00552">
    <property type="entry name" value="HTH_MERR_1"/>
    <property type="match status" value="1"/>
</dbReference>
<feature type="domain" description="HTH merR-type" evidence="10">
    <location>
        <begin position="7"/>
        <end position="77"/>
    </location>
</feature>
<dbReference type="Pfam" id="PF02767">
    <property type="entry name" value="DNA_pol3_beta_2"/>
    <property type="match status" value="1"/>
</dbReference>
<dbReference type="GO" id="GO:0009360">
    <property type="term" value="C:DNA polymerase III complex"/>
    <property type="evidence" value="ECO:0007669"/>
    <property type="project" value="InterPro"/>
</dbReference>
<dbReference type="Gene3D" id="1.10.1660.10">
    <property type="match status" value="1"/>
</dbReference>
<dbReference type="SUPFAM" id="SSF55979">
    <property type="entry name" value="DNA clamp"/>
    <property type="match status" value="2"/>
</dbReference>
<keyword evidence="6" id="KW-0235">DNA replication</keyword>
<dbReference type="GO" id="GO:0008408">
    <property type="term" value="F:3'-5' exonuclease activity"/>
    <property type="evidence" value="ECO:0007669"/>
    <property type="project" value="InterPro"/>
</dbReference>
<feature type="region of interest" description="Disordered" evidence="9">
    <location>
        <begin position="347"/>
        <end position="370"/>
    </location>
</feature>
<evidence type="ECO:0000313" key="12">
    <source>
        <dbReference type="Proteomes" id="UP000680866"/>
    </source>
</evidence>
<evidence type="ECO:0000256" key="2">
    <source>
        <dbReference type="ARBA" id="ARBA00010752"/>
    </source>
</evidence>
<dbReference type="GO" id="GO:0005737">
    <property type="term" value="C:cytoplasm"/>
    <property type="evidence" value="ECO:0007669"/>
    <property type="project" value="UniProtKB-SubCell"/>
</dbReference>
<dbReference type="InterPro" id="IPR009061">
    <property type="entry name" value="DNA-bd_dom_put_sf"/>
</dbReference>
<protein>
    <recommendedName>
        <fullName evidence="10">HTH merR-type domain-containing protein</fullName>
    </recommendedName>
</protein>
<dbReference type="CDD" id="cd01107">
    <property type="entry name" value="HTH_BmrR"/>
    <property type="match status" value="1"/>
</dbReference>
<evidence type="ECO:0000256" key="8">
    <source>
        <dbReference type="ARBA" id="ARBA00023125"/>
    </source>
</evidence>
<evidence type="ECO:0000259" key="10">
    <source>
        <dbReference type="PROSITE" id="PS50937"/>
    </source>
</evidence>
<dbReference type="GO" id="GO:0003887">
    <property type="term" value="F:DNA-directed DNA polymerase activity"/>
    <property type="evidence" value="ECO:0007669"/>
    <property type="project" value="UniProtKB-KW"/>
</dbReference>